<sequence>MITDAPTQWLAPVKINLFLHINSKIPEGTFRGYHELQTYFQRLDYGDYLTFECIEEPTISVQWLEGDESVALKPVQERNDLIYRAAALLQEAASARGLPRQGVRITLTKNTPVGGGLGGGSSAAATTLLALNQLWEISLPIAELLPLACPLGADVPFFLYKTNAWAEGIGDRITPYPSPVAGKWFLIVVPKTRTLTAQGFAHPKLIRNEAKVAPSDLAEHWNKSSYNAFEACAIAEDPAIAACDKALRNATGFSRLTGSGACLFSPVENHATAQQVADILIRDTLQIQRIIIARALPDK</sequence>
<dbReference type="RefSeq" id="WP_012824039.1">
    <property type="nucleotide sequence ID" value="NC_013422.1"/>
</dbReference>
<comment type="catalytic activity">
    <reaction evidence="10">
        <text>4-CDP-2-C-methyl-D-erythritol + ATP = 4-CDP-2-C-methyl-D-erythritol 2-phosphate + ADP + H(+)</text>
        <dbReference type="Rhea" id="RHEA:18437"/>
        <dbReference type="ChEBI" id="CHEBI:15378"/>
        <dbReference type="ChEBI" id="CHEBI:30616"/>
        <dbReference type="ChEBI" id="CHEBI:57823"/>
        <dbReference type="ChEBI" id="CHEBI:57919"/>
        <dbReference type="ChEBI" id="CHEBI:456216"/>
        <dbReference type="EC" id="2.7.1.148"/>
    </reaction>
</comment>
<feature type="active site" evidence="10">
    <location>
        <position position="154"/>
    </location>
</feature>
<dbReference type="GO" id="GO:0005524">
    <property type="term" value="F:ATP binding"/>
    <property type="evidence" value="ECO:0007669"/>
    <property type="project" value="UniProtKB-UniRule"/>
</dbReference>
<dbReference type="SUPFAM" id="SSF55060">
    <property type="entry name" value="GHMP Kinase, C-terminal domain"/>
    <property type="match status" value="1"/>
</dbReference>
<accession>D0KZY0</accession>
<dbReference type="HOGENOM" id="CLU_053057_3_0_6"/>
<dbReference type="PIRSF" id="PIRSF010376">
    <property type="entry name" value="IspE"/>
    <property type="match status" value="1"/>
</dbReference>
<dbReference type="PANTHER" id="PTHR43527:SF2">
    <property type="entry name" value="4-DIPHOSPHOCYTIDYL-2-C-METHYL-D-ERYTHRITOL KINASE, CHLOROPLASTIC"/>
    <property type="match status" value="1"/>
</dbReference>
<keyword evidence="7 10" id="KW-0067">ATP-binding</keyword>
<keyword evidence="4 10" id="KW-0808">Transferase</keyword>
<name>D0KZY0_HALNC</name>
<dbReference type="InterPro" id="IPR013750">
    <property type="entry name" value="GHMP_kinase_C_dom"/>
</dbReference>
<dbReference type="AlphaFoldDB" id="D0KZY0"/>
<dbReference type="EMBL" id="CP001801">
    <property type="protein sequence ID" value="ACX96003.1"/>
    <property type="molecule type" value="Genomic_DNA"/>
</dbReference>
<dbReference type="Gene3D" id="3.30.230.10">
    <property type="match status" value="1"/>
</dbReference>
<evidence type="ECO:0000256" key="7">
    <source>
        <dbReference type="ARBA" id="ARBA00022840"/>
    </source>
</evidence>
<dbReference type="InterPro" id="IPR036554">
    <property type="entry name" value="GHMP_kinase_C_sf"/>
</dbReference>
<dbReference type="InterPro" id="IPR004424">
    <property type="entry name" value="IspE"/>
</dbReference>
<keyword evidence="6 10" id="KW-0418">Kinase</keyword>
<dbReference type="NCBIfam" id="TIGR00154">
    <property type="entry name" value="ispE"/>
    <property type="match status" value="1"/>
</dbReference>
<evidence type="ECO:0000256" key="10">
    <source>
        <dbReference type="HAMAP-Rule" id="MF_00061"/>
    </source>
</evidence>
<organism evidence="13 14">
    <name type="scientific">Halothiobacillus neapolitanus (strain ATCC 23641 / DSM 15147 / CIP 104769 / NCIMB 8539 / c2)</name>
    <name type="common">Thiobacillus neapolitanus</name>
    <dbReference type="NCBI Taxonomy" id="555778"/>
    <lineage>
        <taxon>Bacteria</taxon>
        <taxon>Pseudomonadati</taxon>
        <taxon>Pseudomonadota</taxon>
        <taxon>Gammaproteobacteria</taxon>
        <taxon>Chromatiales</taxon>
        <taxon>Halothiobacillaceae</taxon>
        <taxon>Halothiobacillus</taxon>
    </lineage>
</organism>
<feature type="binding site" evidence="10">
    <location>
        <begin position="112"/>
        <end position="122"/>
    </location>
    <ligand>
        <name>ATP</name>
        <dbReference type="ChEBI" id="CHEBI:30616"/>
    </ligand>
</feature>
<dbReference type="Gene3D" id="3.30.70.890">
    <property type="entry name" value="GHMP kinase, C-terminal domain"/>
    <property type="match status" value="1"/>
</dbReference>
<dbReference type="InterPro" id="IPR020568">
    <property type="entry name" value="Ribosomal_Su5_D2-typ_SF"/>
</dbReference>
<dbReference type="GO" id="GO:0016114">
    <property type="term" value="P:terpenoid biosynthetic process"/>
    <property type="evidence" value="ECO:0007669"/>
    <property type="project" value="UniProtKB-UniRule"/>
</dbReference>
<dbReference type="InterPro" id="IPR006204">
    <property type="entry name" value="GHMP_kinase_N_dom"/>
</dbReference>
<keyword evidence="8 10" id="KW-0414">Isoprene biosynthesis</keyword>
<evidence type="ECO:0000259" key="11">
    <source>
        <dbReference type="Pfam" id="PF00288"/>
    </source>
</evidence>
<keyword evidence="5 10" id="KW-0547">Nucleotide-binding</keyword>
<evidence type="ECO:0000256" key="6">
    <source>
        <dbReference type="ARBA" id="ARBA00022777"/>
    </source>
</evidence>
<dbReference type="InterPro" id="IPR014721">
    <property type="entry name" value="Ribsml_uS5_D2-typ_fold_subgr"/>
</dbReference>
<dbReference type="UniPathway" id="UPA00056">
    <property type="reaction ID" value="UER00094"/>
</dbReference>
<dbReference type="eggNOG" id="COG1947">
    <property type="taxonomic scope" value="Bacteria"/>
</dbReference>
<evidence type="ECO:0000313" key="14">
    <source>
        <dbReference type="Proteomes" id="UP000009102"/>
    </source>
</evidence>
<reference evidence="13 14" key="1">
    <citation type="submission" date="2009-10" db="EMBL/GenBank/DDBJ databases">
        <title>Complete sequence of Halothiobacillus neapolitanus c2.</title>
        <authorList>
            <consortium name="US DOE Joint Genome Institute"/>
            <person name="Lucas S."/>
            <person name="Copeland A."/>
            <person name="Lapidus A."/>
            <person name="Glavina del Rio T."/>
            <person name="Tice H."/>
            <person name="Bruce D."/>
            <person name="Goodwin L."/>
            <person name="Pitluck S."/>
            <person name="Davenport K."/>
            <person name="Brettin T."/>
            <person name="Detter J.C."/>
            <person name="Han C."/>
            <person name="Tapia R."/>
            <person name="Larimer F."/>
            <person name="Land M."/>
            <person name="Hauser L."/>
            <person name="Kyrpides N."/>
            <person name="Mikhailova N."/>
            <person name="Kerfeld C."/>
            <person name="Cannon G."/>
            <person name="Heinhort S."/>
        </authorList>
    </citation>
    <scope>NUCLEOTIDE SEQUENCE [LARGE SCALE GENOMIC DNA]</scope>
    <source>
        <strain evidence="14">ATCC 23641 / c2</strain>
    </source>
</reference>
<evidence type="ECO:0000256" key="3">
    <source>
        <dbReference type="ARBA" id="ARBA00017473"/>
    </source>
</evidence>
<feature type="domain" description="GHMP kinase N-terminal" evidence="11">
    <location>
        <begin position="81"/>
        <end position="161"/>
    </location>
</feature>
<dbReference type="Proteomes" id="UP000009102">
    <property type="component" value="Chromosome"/>
</dbReference>
<proteinExistence type="inferred from homology"/>
<evidence type="ECO:0000259" key="12">
    <source>
        <dbReference type="Pfam" id="PF08544"/>
    </source>
</evidence>
<dbReference type="KEGG" id="hna:Hneap_1167"/>
<dbReference type="GO" id="GO:0050515">
    <property type="term" value="F:4-(cytidine 5'-diphospho)-2-C-methyl-D-erythritol kinase activity"/>
    <property type="evidence" value="ECO:0007669"/>
    <property type="project" value="UniProtKB-UniRule"/>
</dbReference>
<dbReference type="Pfam" id="PF08544">
    <property type="entry name" value="GHMP_kinases_C"/>
    <property type="match status" value="1"/>
</dbReference>
<feature type="domain" description="GHMP kinase C-terminal" evidence="12">
    <location>
        <begin position="224"/>
        <end position="280"/>
    </location>
</feature>
<dbReference type="STRING" id="555778.Hneap_1167"/>
<feature type="active site" evidence="10">
    <location>
        <position position="14"/>
    </location>
</feature>
<dbReference type="GO" id="GO:0019288">
    <property type="term" value="P:isopentenyl diphosphate biosynthetic process, methylerythritol 4-phosphate pathway"/>
    <property type="evidence" value="ECO:0007669"/>
    <property type="project" value="UniProtKB-UniRule"/>
</dbReference>
<keyword evidence="14" id="KW-1185">Reference proteome</keyword>
<evidence type="ECO:0000256" key="1">
    <source>
        <dbReference type="ARBA" id="ARBA00009684"/>
    </source>
</evidence>
<evidence type="ECO:0000256" key="8">
    <source>
        <dbReference type="ARBA" id="ARBA00023229"/>
    </source>
</evidence>
<evidence type="ECO:0000256" key="5">
    <source>
        <dbReference type="ARBA" id="ARBA00022741"/>
    </source>
</evidence>
<evidence type="ECO:0000256" key="4">
    <source>
        <dbReference type="ARBA" id="ARBA00022679"/>
    </source>
</evidence>
<protein>
    <recommendedName>
        <fullName evidence="3 10">4-diphosphocytidyl-2-C-methyl-D-erythritol kinase</fullName>
        <shortName evidence="10">CMK</shortName>
        <ecNumber evidence="2 10">2.7.1.148</ecNumber>
    </recommendedName>
    <alternativeName>
        <fullName evidence="9 10">4-(cytidine-5'-diphospho)-2-C-methyl-D-erythritol kinase</fullName>
    </alternativeName>
</protein>
<dbReference type="OrthoDB" id="9809438at2"/>
<dbReference type="EC" id="2.7.1.148" evidence="2 10"/>
<dbReference type="HAMAP" id="MF_00061">
    <property type="entry name" value="IspE"/>
    <property type="match status" value="1"/>
</dbReference>
<dbReference type="PANTHER" id="PTHR43527">
    <property type="entry name" value="4-DIPHOSPHOCYTIDYL-2-C-METHYL-D-ERYTHRITOL KINASE, CHLOROPLASTIC"/>
    <property type="match status" value="1"/>
</dbReference>
<comment type="pathway">
    <text evidence="10">Isoprenoid biosynthesis; isopentenyl diphosphate biosynthesis via DXP pathway; isopentenyl diphosphate from 1-deoxy-D-xylulose 5-phosphate: step 3/6.</text>
</comment>
<dbReference type="Pfam" id="PF00288">
    <property type="entry name" value="GHMP_kinases_N"/>
    <property type="match status" value="1"/>
</dbReference>
<comment type="function">
    <text evidence="10">Catalyzes the phosphorylation of the position 2 hydroxy group of 4-diphosphocytidyl-2C-methyl-D-erythritol.</text>
</comment>
<gene>
    <name evidence="10" type="primary">ispE</name>
    <name evidence="13" type="ordered locus">Hneap_1167</name>
</gene>
<comment type="similarity">
    <text evidence="1 10">Belongs to the GHMP kinase family. IspE subfamily.</text>
</comment>
<evidence type="ECO:0000313" key="13">
    <source>
        <dbReference type="EMBL" id="ACX96003.1"/>
    </source>
</evidence>
<evidence type="ECO:0000256" key="9">
    <source>
        <dbReference type="ARBA" id="ARBA00032554"/>
    </source>
</evidence>
<dbReference type="SUPFAM" id="SSF54211">
    <property type="entry name" value="Ribosomal protein S5 domain 2-like"/>
    <property type="match status" value="1"/>
</dbReference>
<evidence type="ECO:0000256" key="2">
    <source>
        <dbReference type="ARBA" id="ARBA00012052"/>
    </source>
</evidence>